<proteinExistence type="inferred from homology"/>
<keyword evidence="2" id="KW-0732">Signal</keyword>
<dbReference type="PANTHER" id="PTHR10566:SF113">
    <property type="entry name" value="PROTEIN ACTIVITY OF BC1 COMPLEX KINASE 7, CHLOROPLASTIC"/>
    <property type="match status" value="1"/>
</dbReference>
<dbReference type="Proteomes" id="UP001153069">
    <property type="component" value="Unassembled WGS sequence"/>
</dbReference>
<comment type="caution">
    <text evidence="4">The sequence shown here is derived from an EMBL/GenBank/DDBJ whole genome shotgun (WGS) entry which is preliminary data.</text>
</comment>
<evidence type="ECO:0000313" key="5">
    <source>
        <dbReference type="Proteomes" id="UP001153069"/>
    </source>
</evidence>
<name>A0A9N8EE75_9STRA</name>
<dbReference type="InterPro" id="IPR004147">
    <property type="entry name" value="ABC1_dom"/>
</dbReference>
<dbReference type="InterPro" id="IPR011009">
    <property type="entry name" value="Kinase-like_dom_sf"/>
</dbReference>
<dbReference type="CDD" id="cd05121">
    <property type="entry name" value="ABC1_ADCK3-like"/>
    <property type="match status" value="1"/>
</dbReference>
<dbReference type="PANTHER" id="PTHR10566">
    <property type="entry name" value="CHAPERONE-ACTIVITY OF BC1 COMPLEX CABC1 -RELATED"/>
    <property type="match status" value="1"/>
</dbReference>
<dbReference type="OrthoDB" id="427480at2759"/>
<feature type="domain" description="ABC1 atypical kinase-like" evidence="3">
    <location>
        <begin position="195"/>
        <end position="494"/>
    </location>
</feature>
<evidence type="ECO:0000256" key="2">
    <source>
        <dbReference type="SAM" id="SignalP"/>
    </source>
</evidence>
<accession>A0A9N8EE75</accession>
<keyword evidence="4" id="KW-0808">Transferase</keyword>
<protein>
    <submittedName>
        <fullName evidence="4">OF BC1 COMPLEX KINASE 3, chloroplastic</fullName>
    </submittedName>
</protein>
<feature type="chain" id="PRO_5040311663" evidence="2">
    <location>
        <begin position="27"/>
        <end position="690"/>
    </location>
</feature>
<evidence type="ECO:0000256" key="1">
    <source>
        <dbReference type="ARBA" id="ARBA00009670"/>
    </source>
</evidence>
<gene>
    <name evidence="4" type="ORF">SEMRO_865_G212820.1</name>
</gene>
<feature type="signal peptide" evidence="2">
    <location>
        <begin position="1"/>
        <end position="26"/>
    </location>
</feature>
<dbReference type="SUPFAM" id="SSF56112">
    <property type="entry name" value="Protein kinase-like (PK-like)"/>
    <property type="match status" value="1"/>
</dbReference>
<keyword evidence="5" id="KW-1185">Reference proteome</keyword>
<evidence type="ECO:0000313" key="4">
    <source>
        <dbReference type="EMBL" id="CAB9517559.1"/>
    </source>
</evidence>
<dbReference type="AlphaFoldDB" id="A0A9N8EE75"/>
<keyword evidence="4" id="KW-0418">Kinase</keyword>
<dbReference type="EMBL" id="CAICTM010000864">
    <property type="protein sequence ID" value="CAB9517559.1"/>
    <property type="molecule type" value="Genomic_DNA"/>
</dbReference>
<dbReference type="InterPro" id="IPR050154">
    <property type="entry name" value="UbiB_kinase"/>
</dbReference>
<comment type="similarity">
    <text evidence="1">Belongs to the protein kinase superfamily. ADCK protein kinase family.</text>
</comment>
<dbReference type="Pfam" id="PF03109">
    <property type="entry name" value="ABC1"/>
    <property type="match status" value="1"/>
</dbReference>
<organism evidence="4 5">
    <name type="scientific">Seminavis robusta</name>
    <dbReference type="NCBI Taxonomy" id="568900"/>
    <lineage>
        <taxon>Eukaryota</taxon>
        <taxon>Sar</taxon>
        <taxon>Stramenopiles</taxon>
        <taxon>Ochrophyta</taxon>
        <taxon>Bacillariophyta</taxon>
        <taxon>Bacillariophyceae</taxon>
        <taxon>Bacillariophycidae</taxon>
        <taxon>Naviculales</taxon>
        <taxon>Naviculaceae</taxon>
        <taxon>Seminavis</taxon>
    </lineage>
</organism>
<evidence type="ECO:0000259" key="3">
    <source>
        <dbReference type="Pfam" id="PF03109"/>
    </source>
</evidence>
<sequence length="690" mass="76349">MRICRREWTASAIFFLFLSGPHGCLGFFSSALSSAARVASTNSFDYNSDKEVAQVLASIGDMTTSPSPSSVSFNSVTTNRAIEITQVVGGDFLKPVVASLFSEGIPEDWNSFWSQRWNGGELNHAQRLAACCESLGPTYVKFAQAVSSRPDIVPKALADALSVLQDDMQPFDSDTAKEIIRRDLLSKSGSSTFFQANPAQLDDFLQSLSEEPVAAASVGQVFSGFLPGYGKVAVKVKRPGIKEIVDRDTQLLRSVAVFLESIPAIPIPSTTAKDDNLHQPDRLIATELKSSVDEFMSRLYEELDYRNEALNMDKFASLYSVRRGTSKNVKVVVPEVLLDLCTDNVIIMEFIEGTKLTNVVNEDGHIGDDTADQLIVAENLALVQLCIDCTLSQLLETGVLHADPHGGNLLKVARSKTSDSDKSVEAQSKQGRFQKIRGRIQAAVFRNQQKNEEEVRLAYLDFGMLSTVDEQVRDALICAVVNLVFARDVESVARLFGELQLLPDDVVNSPSEMAALEQSLENLFDQVLIYPEGGQSSDDTQIPSLRFDKLLDSLSRLIPRFRFDLPPYFLNNARALSTLEGIARSLDPTFSVLQVVYPYALNRLLRNPSNSPVVDETLQGLIRSQETGRVDNAKVAKLLDDAALITGYKRRKVLFDILRTRGGLRLTRTIAQEGLLACLFPRLMNRRRRF</sequence>
<reference evidence="4" key="1">
    <citation type="submission" date="2020-06" db="EMBL/GenBank/DDBJ databases">
        <authorList>
            <consortium name="Plant Systems Biology data submission"/>
        </authorList>
    </citation>
    <scope>NUCLEOTIDE SEQUENCE</scope>
    <source>
        <strain evidence="4">D6</strain>
    </source>
</reference>
<dbReference type="GO" id="GO:0016301">
    <property type="term" value="F:kinase activity"/>
    <property type="evidence" value="ECO:0007669"/>
    <property type="project" value="UniProtKB-KW"/>
</dbReference>